<accession>A0ABS5KK41</accession>
<evidence type="ECO:0000256" key="2">
    <source>
        <dbReference type="SAM" id="SignalP"/>
    </source>
</evidence>
<feature type="signal peptide" evidence="2">
    <location>
        <begin position="1"/>
        <end position="34"/>
    </location>
</feature>
<feature type="chain" id="PRO_5047448211" description="TrbC/VIRB2 family protein" evidence="2">
    <location>
        <begin position="35"/>
        <end position="119"/>
    </location>
</feature>
<dbReference type="InterPro" id="IPR043993">
    <property type="entry name" value="T4SS_pilin"/>
</dbReference>
<evidence type="ECO:0000313" key="4">
    <source>
        <dbReference type="Proteomes" id="UP000730482"/>
    </source>
</evidence>
<reference evidence="3 4" key="1">
    <citation type="submission" date="2020-02" db="EMBL/GenBank/DDBJ databases">
        <title>Acidophilic actinobacteria isolated from forest soil.</title>
        <authorList>
            <person name="Golinska P."/>
        </authorList>
    </citation>
    <scope>NUCLEOTIDE SEQUENCE [LARGE SCALE GENOMIC DNA]</scope>
    <source>
        <strain evidence="3 4">NL8</strain>
    </source>
</reference>
<protein>
    <recommendedName>
        <fullName evidence="5">TrbC/VIRB2 family protein</fullName>
    </recommendedName>
</protein>
<keyword evidence="4" id="KW-1185">Reference proteome</keyword>
<proteinExistence type="predicted"/>
<keyword evidence="1" id="KW-0812">Transmembrane</keyword>
<dbReference type="RefSeq" id="WP_212007190.1">
    <property type="nucleotide sequence ID" value="NZ_JAAFYZ010000003.1"/>
</dbReference>
<feature type="transmembrane region" description="Helical" evidence="1">
    <location>
        <begin position="90"/>
        <end position="109"/>
    </location>
</feature>
<dbReference type="Proteomes" id="UP000730482">
    <property type="component" value="Unassembled WGS sequence"/>
</dbReference>
<feature type="transmembrane region" description="Helical" evidence="1">
    <location>
        <begin position="58"/>
        <end position="78"/>
    </location>
</feature>
<name>A0ABS5KK41_9ACTN</name>
<comment type="caution">
    <text evidence="3">The sequence shown here is derived from an EMBL/GenBank/DDBJ whole genome shotgun (WGS) entry which is preliminary data.</text>
</comment>
<keyword evidence="2" id="KW-0732">Signal</keyword>
<sequence>MTYDPNQHDHRRRAAVLLAATAVFAIFAVTRVHAAGGPTAPGPTLQQVIEGVRTWLVNLLVGLATTFLTIGGVKYLIAAGDPGEVERAKHALRSAAIGYALAVLAPVLVDALKSIVGGG</sequence>
<keyword evidence="1" id="KW-0472">Membrane</keyword>
<evidence type="ECO:0000256" key="1">
    <source>
        <dbReference type="SAM" id="Phobius"/>
    </source>
</evidence>
<evidence type="ECO:0008006" key="5">
    <source>
        <dbReference type="Google" id="ProtNLM"/>
    </source>
</evidence>
<gene>
    <name evidence="3" type="ORF">KGQ19_01450</name>
</gene>
<evidence type="ECO:0000313" key="3">
    <source>
        <dbReference type="EMBL" id="MBS2545526.1"/>
    </source>
</evidence>
<organism evidence="3 4">
    <name type="scientific">Catenulispora pinistramenti</name>
    <dbReference type="NCBI Taxonomy" id="2705254"/>
    <lineage>
        <taxon>Bacteria</taxon>
        <taxon>Bacillati</taxon>
        <taxon>Actinomycetota</taxon>
        <taxon>Actinomycetes</taxon>
        <taxon>Catenulisporales</taxon>
        <taxon>Catenulisporaceae</taxon>
        <taxon>Catenulispora</taxon>
    </lineage>
</organism>
<dbReference type="Pfam" id="PF18895">
    <property type="entry name" value="T4SS_pilin"/>
    <property type="match status" value="1"/>
</dbReference>
<keyword evidence="1" id="KW-1133">Transmembrane helix</keyword>
<dbReference type="EMBL" id="JAAFYZ010000003">
    <property type="protein sequence ID" value="MBS2545526.1"/>
    <property type="molecule type" value="Genomic_DNA"/>
</dbReference>